<protein>
    <submittedName>
        <fullName evidence="1">Uncharacterized protein</fullName>
    </submittedName>
</protein>
<gene>
    <name evidence="1" type="ORF">XENOCAPTIV_003867</name>
</gene>
<name>A0ABV0QQK2_9TELE</name>
<comment type="caution">
    <text evidence="1">The sequence shown here is derived from an EMBL/GenBank/DDBJ whole genome shotgun (WGS) entry which is preliminary data.</text>
</comment>
<evidence type="ECO:0000313" key="1">
    <source>
        <dbReference type="EMBL" id="MEQ2197828.1"/>
    </source>
</evidence>
<sequence>DIIGFSQHFLDKKLHLRGSFATGWQPLQGAALSMQPSSILKHLQVTPENYILVINPA</sequence>
<proteinExistence type="predicted"/>
<organism evidence="1 2">
    <name type="scientific">Xenoophorus captivus</name>
    <dbReference type="NCBI Taxonomy" id="1517983"/>
    <lineage>
        <taxon>Eukaryota</taxon>
        <taxon>Metazoa</taxon>
        <taxon>Chordata</taxon>
        <taxon>Craniata</taxon>
        <taxon>Vertebrata</taxon>
        <taxon>Euteleostomi</taxon>
        <taxon>Actinopterygii</taxon>
        <taxon>Neopterygii</taxon>
        <taxon>Teleostei</taxon>
        <taxon>Neoteleostei</taxon>
        <taxon>Acanthomorphata</taxon>
        <taxon>Ovalentaria</taxon>
        <taxon>Atherinomorphae</taxon>
        <taxon>Cyprinodontiformes</taxon>
        <taxon>Goodeidae</taxon>
        <taxon>Xenoophorus</taxon>
    </lineage>
</organism>
<dbReference type="EMBL" id="JAHRIN010018204">
    <property type="protein sequence ID" value="MEQ2197828.1"/>
    <property type="molecule type" value="Genomic_DNA"/>
</dbReference>
<keyword evidence="2" id="KW-1185">Reference proteome</keyword>
<dbReference type="Proteomes" id="UP001434883">
    <property type="component" value="Unassembled WGS sequence"/>
</dbReference>
<evidence type="ECO:0000313" key="2">
    <source>
        <dbReference type="Proteomes" id="UP001434883"/>
    </source>
</evidence>
<feature type="non-terminal residue" evidence="1">
    <location>
        <position position="1"/>
    </location>
</feature>
<reference evidence="1 2" key="1">
    <citation type="submission" date="2021-06" db="EMBL/GenBank/DDBJ databases">
        <authorList>
            <person name="Palmer J.M."/>
        </authorList>
    </citation>
    <scope>NUCLEOTIDE SEQUENCE [LARGE SCALE GENOMIC DNA]</scope>
    <source>
        <strain evidence="1 2">XC_2019</strain>
        <tissue evidence="1">Muscle</tissue>
    </source>
</reference>
<accession>A0ABV0QQK2</accession>